<evidence type="ECO:0000313" key="2">
    <source>
        <dbReference type="Proteomes" id="UP000008633"/>
    </source>
</evidence>
<reference evidence="2" key="2">
    <citation type="submission" date="2011-01" db="EMBL/GenBank/DDBJ databases">
        <title>The complete genome of Nitratifractor salsuginis DSM 16511.</title>
        <authorList>
            <consortium name="US DOE Joint Genome Institute (JGI-PGF)"/>
            <person name="Lucas S."/>
            <person name="Copeland A."/>
            <person name="Lapidus A."/>
            <person name="Bruce D."/>
            <person name="Goodwin L."/>
            <person name="Pitluck S."/>
            <person name="Kyrpides N."/>
            <person name="Mavromatis K."/>
            <person name="Ivanova N."/>
            <person name="Mikhailova N."/>
            <person name="Zeytun A."/>
            <person name="Detter J.C."/>
            <person name="Tapia R."/>
            <person name="Han C."/>
            <person name="Land M."/>
            <person name="Hauser L."/>
            <person name="Markowitz V."/>
            <person name="Cheng J.-F."/>
            <person name="Hugenholtz P."/>
            <person name="Woyke T."/>
            <person name="Wu D."/>
            <person name="Tindall B."/>
            <person name="Schuetze A."/>
            <person name="Brambilla E."/>
            <person name="Klenk H.-P."/>
            <person name="Eisen J.A."/>
        </authorList>
    </citation>
    <scope>NUCLEOTIDE SEQUENCE [LARGE SCALE GENOMIC DNA]</scope>
    <source>
        <strain evidence="2">DSM 16511 / JCM 12458 / E9I37-1</strain>
    </source>
</reference>
<dbReference type="STRING" id="749222.Nitsa_0317"/>
<dbReference type="eggNOG" id="COG3386">
    <property type="taxonomic scope" value="Bacteria"/>
</dbReference>
<evidence type="ECO:0000313" key="1">
    <source>
        <dbReference type="EMBL" id="ADV45588.1"/>
    </source>
</evidence>
<dbReference type="KEGG" id="nsa:Nitsa_0317"/>
<keyword evidence="2" id="KW-1185">Reference proteome</keyword>
<dbReference type="HOGENOM" id="CLU_810788_0_0_7"/>
<dbReference type="AlphaFoldDB" id="E6WZK8"/>
<organism evidence="1 2">
    <name type="scientific">Nitratifractor salsuginis (strain DSM 16511 / JCM 12458 / E9I37-1)</name>
    <dbReference type="NCBI Taxonomy" id="749222"/>
    <lineage>
        <taxon>Bacteria</taxon>
        <taxon>Pseudomonadati</taxon>
        <taxon>Campylobacterota</taxon>
        <taxon>Epsilonproteobacteria</taxon>
        <taxon>Campylobacterales</taxon>
        <taxon>Sulfurovaceae</taxon>
        <taxon>Nitratifractor</taxon>
    </lineage>
</organism>
<gene>
    <name evidence="1" type="ordered locus">Nitsa_0317</name>
</gene>
<proteinExistence type="predicted"/>
<dbReference type="OrthoDB" id="932879at2"/>
<dbReference type="EMBL" id="CP002452">
    <property type="protein sequence ID" value="ADV45588.1"/>
    <property type="molecule type" value="Genomic_DNA"/>
</dbReference>
<dbReference type="RefSeq" id="WP_013553285.1">
    <property type="nucleotide sequence ID" value="NC_014935.1"/>
</dbReference>
<dbReference type="SUPFAM" id="SSF63829">
    <property type="entry name" value="Calcium-dependent phosphotriesterase"/>
    <property type="match status" value="1"/>
</dbReference>
<dbReference type="Proteomes" id="UP000008633">
    <property type="component" value="Chromosome"/>
</dbReference>
<accession>E6WZK8</accession>
<sequence>MRRLVPILLALAAVGILFAVLLKFRHSAAPAKPTPTATPAVLSGPILPLRRCARPPAFLSRQLGRTPIRIDLTQRAYRGIAFLYGPRFGRVLHRKEWERFGPLGTYALDPMGNLYLAPMPFISIEPTTFEHQRFLYKMDSQTGRLSPLKRFEDIHPSARNPYGLISLAYDCEDGTLWTSSLDESDYRSQKGVIYHLNPRSGQILQELPGFDALTIALAHSSGEKLLLAGSARDNALYAFPIQKGRLEGPPVKVLELPDPQLHIRRIRILGPDKLRLEAIPFNYSLVAEHGREYRIEYEASRTTRSRKWNIMRLSKSSLR</sequence>
<protein>
    <submittedName>
        <fullName evidence="1">Uncharacterized protein</fullName>
    </submittedName>
</protein>
<reference evidence="1 2" key="1">
    <citation type="journal article" date="2011" name="Stand. Genomic Sci.">
        <title>Complete genome sequence of Nitratifractor salsuginis type strain (E9I37-1).</title>
        <authorList>
            <person name="Anderson I."/>
            <person name="Sikorski J."/>
            <person name="Zeytun A."/>
            <person name="Nolan M."/>
            <person name="Lapidus A."/>
            <person name="Lucas S."/>
            <person name="Hammon N."/>
            <person name="Deshpande S."/>
            <person name="Cheng J.F."/>
            <person name="Tapia R."/>
            <person name="Han C."/>
            <person name="Goodwin L."/>
            <person name="Pitluck S."/>
            <person name="Liolios K."/>
            <person name="Pagani I."/>
            <person name="Ivanova N."/>
            <person name="Huntemann M."/>
            <person name="Mavromatis K."/>
            <person name="Ovchinikova G."/>
            <person name="Pati A."/>
            <person name="Chen A."/>
            <person name="Palaniappan K."/>
            <person name="Land M."/>
            <person name="Hauser L."/>
            <person name="Brambilla E.M."/>
            <person name="Ngatchou-Djao O.D."/>
            <person name="Rohde M."/>
            <person name="Tindall B.J."/>
            <person name="Goker M."/>
            <person name="Detter J.C."/>
            <person name="Woyke T."/>
            <person name="Bristow J."/>
            <person name="Eisen J.A."/>
            <person name="Markowitz V."/>
            <person name="Hugenholtz P."/>
            <person name="Klenk H.P."/>
            <person name="Kyrpides N.C."/>
        </authorList>
    </citation>
    <scope>NUCLEOTIDE SEQUENCE [LARGE SCALE GENOMIC DNA]</scope>
    <source>
        <strain evidence="2">DSM 16511 / JCM 12458 / E9I37-1</strain>
    </source>
</reference>
<name>E6WZK8_NITSE</name>